<proteinExistence type="predicted"/>
<feature type="transmembrane region" description="Helical" evidence="1">
    <location>
        <begin position="254"/>
        <end position="276"/>
    </location>
</feature>
<reference evidence="2" key="2">
    <citation type="submission" date="2022-01" db="EMBL/GenBank/DDBJ databases">
        <authorList>
            <person name="Hirooka S."/>
            <person name="Miyagishima S.Y."/>
        </authorList>
    </citation>
    <scope>NUCLEOTIDE SEQUENCE</scope>
    <source>
        <strain evidence="2">NBRC 102759</strain>
    </source>
</reference>
<evidence type="ECO:0000313" key="3">
    <source>
        <dbReference type="Proteomes" id="UP001061958"/>
    </source>
</evidence>
<organism evidence="2 3">
    <name type="scientific">Galdieria partita</name>
    <dbReference type="NCBI Taxonomy" id="83374"/>
    <lineage>
        <taxon>Eukaryota</taxon>
        <taxon>Rhodophyta</taxon>
        <taxon>Bangiophyceae</taxon>
        <taxon>Galdieriales</taxon>
        <taxon>Galdieriaceae</taxon>
        <taxon>Galdieria</taxon>
    </lineage>
</organism>
<protein>
    <submittedName>
        <fullName evidence="2">Uncharacterized protein</fullName>
    </submittedName>
</protein>
<reference evidence="2" key="1">
    <citation type="journal article" date="2022" name="Proc. Natl. Acad. Sci. U.S.A.">
        <title>Life cycle and functional genomics of the unicellular red alga Galdieria for elucidating algal and plant evolution and industrial use.</title>
        <authorList>
            <person name="Hirooka S."/>
            <person name="Itabashi T."/>
            <person name="Ichinose T.M."/>
            <person name="Onuma R."/>
            <person name="Fujiwara T."/>
            <person name="Yamashita S."/>
            <person name="Jong L.W."/>
            <person name="Tomita R."/>
            <person name="Iwane A.H."/>
            <person name="Miyagishima S.Y."/>
        </authorList>
    </citation>
    <scope>NUCLEOTIDE SEQUENCE</scope>
    <source>
        <strain evidence="2">NBRC 102759</strain>
    </source>
</reference>
<gene>
    <name evidence="2" type="ORF">GpartN1_g7622.t1</name>
</gene>
<accession>A0A9C7Q440</accession>
<dbReference type="Proteomes" id="UP001061958">
    <property type="component" value="Unassembled WGS sequence"/>
</dbReference>
<dbReference type="EMBL" id="BQMJ01000075">
    <property type="protein sequence ID" value="GJQ15831.1"/>
    <property type="molecule type" value="Genomic_DNA"/>
</dbReference>
<dbReference type="AlphaFoldDB" id="A0A9C7Q440"/>
<evidence type="ECO:0000256" key="1">
    <source>
        <dbReference type="SAM" id="Phobius"/>
    </source>
</evidence>
<keyword evidence="1" id="KW-1133">Transmembrane helix</keyword>
<keyword evidence="1" id="KW-0812">Transmembrane</keyword>
<evidence type="ECO:0000313" key="2">
    <source>
        <dbReference type="EMBL" id="GJQ15831.1"/>
    </source>
</evidence>
<comment type="caution">
    <text evidence="2">The sequence shown here is derived from an EMBL/GenBank/DDBJ whole genome shotgun (WGS) entry which is preliminary data.</text>
</comment>
<name>A0A9C7Q440_9RHOD</name>
<dbReference type="OrthoDB" id="10363364at2759"/>
<sequence length="354" mass="40243">MNKIVIKKEDHFNVLWFHISNIKQSLSCSVDALNQMCKTYSVSLSDNDDLVSSKFPCLSNMDLIRFVSHSNEPLFRVFQNCIMCCFSGFRIIIFHEGLCLLETHSSPMLLSILQKVTNDQLFKDQPLFYLSAVCFALIEIWKRRIQMMLNEKCHNRTVGPKNVFSVASEYGQPLAHAQQLQIELKEFRLGISSLLKDRVEVLVNTAGSNQPCSSLSSSLEEATCLYRQVVSLCKKLNKMELDAQSESRLFQTSLVAHNFFANIILSSCLIGATSGNSFGSNLNIPPYHSTKGIDGYLWYIVITGSFVTWFTFLAFFLSKNSPLLKYLGRLVRRRQQENLSNHDGSHIKPKPSLR</sequence>
<keyword evidence="1" id="KW-0472">Membrane</keyword>
<keyword evidence="3" id="KW-1185">Reference proteome</keyword>
<feature type="transmembrane region" description="Helical" evidence="1">
    <location>
        <begin position="296"/>
        <end position="317"/>
    </location>
</feature>